<gene>
    <name evidence="1" type="ORF">N1M2_62</name>
</gene>
<protein>
    <submittedName>
        <fullName evidence="1">Uncharacterized protein</fullName>
    </submittedName>
</protein>
<evidence type="ECO:0000313" key="1">
    <source>
        <dbReference type="EMBL" id="QGH71925.1"/>
    </source>
</evidence>
<evidence type="ECO:0000313" key="2">
    <source>
        <dbReference type="Proteomes" id="UP000464669"/>
    </source>
</evidence>
<proteinExistence type="predicted"/>
<organism evidence="1 2">
    <name type="scientific">Klebsiella phage N1M2</name>
    <dbReference type="NCBI Taxonomy" id="2664939"/>
    <lineage>
        <taxon>Viruses</taxon>
        <taxon>Duplodnaviria</taxon>
        <taxon>Heunggongvirae</taxon>
        <taxon>Uroviricota</taxon>
        <taxon>Caudoviricetes</taxon>
        <taxon>Chimalliviridae</taxon>
        <taxon>Nimduovirus</taxon>
        <taxon>Nimduovirus N1M2</taxon>
    </lineage>
</organism>
<dbReference type="EMBL" id="MN642089">
    <property type="protein sequence ID" value="QGH71925.1"/>
    <property type="molecule type" value="Genomic_DNA"/>
</dbReference>
<name>A0A6B7ZET9_9CAUD</name>
<accession>A0A6B7ZET9</accession>
<dbReference type="Proteomes" id="UP000464669">
    <property type="component" value="Segment"/>
</dbReference>
<sequence>MNKFNKAAINRAEQSFRDLLKLDIMKDVKKQFIHDFKNLCHHSDVGNLFDHYLVSKVGDVNLVYAAINQIVECGDTPFISEIVEGLNAVAIELNPERAGVRRAYLMISADTAQIKPVAEIHVHYYSVGKVIYPVKTDNLHNTLLLAIGK</sequence>
<keyword evidence="2" id="KW-1185">Reference proteome</keyword>
<reference evidence="1 2" key="1">
    <citation type="submission" date="2019-11" db="EMBL/GenBank/DDBJ databases">
        <authorList>
            <person name="Lewis R."/>
            <person name="Clooney A.G."/>
            <person name="Stockdale S.R."/>
            <person name="Buttimer C."/>
            <person name="Draper L.A."/>
            <person name="Ross R.P."/>
            <person name="Hill C."/>
        </authorList>
    </citation>
    <scope>NUCLEOTIDE SEQUENCE [LARGE SCALE GENOMIC DNA]</scope>
</reference>